<proteinExistence type="inferred from homology"/>
<dbReference type="AlphaFoldDB" id="B5YNK7"/>
<evidence type="ECO:0000256" key="1">
    <source>
        <dbReference type="ARBA" id="ARBA00007905"/>
    </source>
</evidence>
<protein>
    <submittedName>
        <fullName evidence="6">Aldo-keto oxidoreductase</fullName>
        <ecNumber evidence="6">1.1.1.-</ecNumber>
    </submittedName>
</protein>
<dbReference type="CDD" id="cd19071">
    <property type="entry name" value="AKR_AKR1-5-like"/>
    <property type="match status" value="1"/>
</dbReference>
<evidence type="ECO:0000256" key="2">
    <source>
        <dbReference type="ARBA" id="ARBA00022857"/>
    </source>
</evidence>
<evidence type="ECO:0000256" key="3">
    <source>
        <dbReference type="ARBA" id="ARBA00023002"/>
    </source>
</evidence>
<organism evidence="6 7">
    <name type="scientific">Thalassiosira pseudonana</name>
    <name type="common">Marine diatom</name>
    <name type="synonym">Cyclotella nana</name>
    <dbReference type="NCBI Taxonomy" id="35128"/>
    <lineage>
        <taxon>Eukaryota</taxon>
        <taxon>Sar</taxon>
        <taxon>Stramenopiles</taxon>
        <taxon>Ochrophyta</taxon>
        <taxon>Bacillariophyta</taxon>
        <taxon>Coscinodiscophyceae</taxon>
        <taxon>Thalassiosirophycidae</taxon>
        <taxon>Thalassiosirales</taxon>
        <taxon>Thalassiosiraceae</taxon>
        <taxon>Thalassiosira</taxon>
    </lineage>
</organism>
<dbReference type="GeneID" id="7447146"/>
<gene>
    <name evidence="6" type="ORF">THAPS_28998</name>
</gene>
<dbReference type="PANTHER" id="PTHR43827:SF3">
    <property type="entry name" value="NADP-DEPENDENT OXIDOREDUCTASE DOMAIN-CONTAINING PROTEIN"/>
    <property type="match status" value="1"/>
</dbReference>
<dbReference type="OMA" id="ANNQIQF"/>
<dbReference type="EMBL" id="CP001160">
    <property type="protein sequence ID" value="ACI64648.1"/>
    <property type="molecule type" value="Genomic_DNA"/>
</dbReference>
<dbReference type="InterPro" id="IPR036812">
    <property type="entry name" value="NAD(P)_OxRdtase_dom_sf"/>
</dbReference>
<reference evidence="6 7" key="2">
    <citation type="journal article" date="2008" name="Nature">
        <title>The Phaeodactylum genome reveals the evolutionary history of diatom genomes.</title>
        <authorList>
            <person name="Bowler C."/>
            <person name="Allen A.E."/>
            <person name="Badger J.H."/>
            <person name="Grimwood J."/>
            <person name="Jabbari K."/>
            <person name="Kuo A."/>
            <person name="Maheswari U."/>
            <person name="Martens C."/>
            <person name="Maumus F."/>
            <person name="Otillar R.P."/>
            <person name="Rayko E."/>
            <person name="Salamov A."/>
            <person name="Vandepoele K."/>
            <person name="Beszteri B."/>
            <person name="Gruber A."/>
            <person name="Heijde M."/>
            <person name="Katinka M."/>
            <person name="Mock T."/>
            <person name="Valentin K."/>
            <person name="Verret F."/>
            <person name="Berges J.A."/>
            <person name="Brownlee C."/>
            <person name="Cadoret J.P."/>
            <person name="Chiovitti A."/>
            <person name="Choi C.J."/>
            <person name="Coesel S."/>
            <person name="De Martino A."/>
            <person name="Detter J.C."/>
            <person name="Durkin C."/>
            <person name="Falciatore A."/>
            <person name="Fournet J."/>
            <person name="Haruta M."/>
            <person name="Huysman M.J."/>
            <person name="Jenkins B.D."/>
            <person name="Jiroutova K."/>
            <person name="Jorgensen R.E."/>
            <person name="Joubert Y."/>
            <person name="Kaplan A."/>
            <person name="Kroger N."/>
            <person name="Kroth P.G."/>
            <person name="La Roche J."/>
            <person name="Lindquist E."/>
            <person name="Lommer M."/>
            <person name="Martin-Jezequel V."/>
            <person name="Lopez P.J."/>
            <person name="Lucas S."/>
            <person name="Mangogna M."/>
            <person name="McGinnis K."/>
            <person name="Medlin L.K."/>
            <person name="Montsant A."/>
            <person name="Oudot-Le Secq M.P."/>
            <person name="Napoli C."/>
            <person name="Obornik M."/>
            <person name="Parker M.S."/>
            <person name="Petit J.L."/>
            <person name="Porcel B.M."/>
            <person name="Poulsen N."/>
            <person name="Robison M."/>
            <person name="Rychlewski L."/>
            <person name="Rynearson T.A."/>
            <person name="Schmutz J."/>
            <person name="Shapiro H."/>
            <person name="Siaut M."/>
            <person name="Stanley M."/>
            <person name="Sussman M.R."/>
            <person name="Taylor A.R."/>
            <person name="Vardi A."/>
            <person name="von Dassow P."/>
            <person name="Vyverman W."/>
            <person name="Willis A."/>
            <person name="Wyrwicz L.S."/>
            <person name="Rokhsar D.S."/>
            <person name="Weissenbach J."/>
            <person name="Armbrust E.V."/>
            <person name="Green B.R."/>
            <person name="Van de Peer Y."/>
            <person name="Grigoriev I.V."/>
        </authorList>
    </citation>
    <scope>NUCLEOTIDE SEQUENCE [LARGE SCALE GENOMIC DNA]</scope>
    <source>
        <strain evidence="6 7">CCMP1335</strain>
    </source>
</reference>
<dbReference type="HOGENOM" id="CLU_023205_0_1_1"/>
<keyword evidence="2" id="KW-0521">NADP</keyword>
<dbReference type="PANTHER" id="PTHR43827">
    <property type="entry name" value="2,5-DIKETO-D-GLUCONIC ACID REDUCTASE"/>
    <property type="match status" value="1"/>
</dbReference>
<dbReference type="InParanoid" id="B5YNK7"/>
<reference evidence="6 7" key="1">
    <citation type="journal article" date="2004" name="Science">
        <title>The genome of the diatom Thalassiosira pseudonana: ecology, evolution, and metabolism.</title>
        <authorList>
            <person name="Armbrust E.V."/>
            <person name="Berges J.A."/>
            <person name="Bowler C."/>
            <person name="Green B.R."/>
            <person name="Martinez D."/>
            <person name="Putnam N.H."/>
            <person name="Zhou S."/>
            <person name="Allen A.E."/>
            <person name="Apt K.E."/>
            <person name="Bechner M."/>
            <person name="Brzezinski M.A."/>
            <person name="Chaal B.K."/>
            <person name="Chiovitti A."/>
            <person name="Davis A.K."/>
            <person name="Demarest M.S."/>
            <person name="Detter J.C."/>
            <person name="Glavina T."/>
            <person name="Goodstein D."/>
            <person name="Hadi M.Z."/>
            <person name="Hellsten U."/>
            <person name="Hildebrand M."/>
            <person name="Jenkins B.D."/>
            <person name="Jurka J."/>
            <person name="Kapitonov V.V."/>
            <person name="Kroger N."/>
            <person name="Lau W.W."/>
            <person name="Lane T.W."/>
            <person name="Larimer F.W."/>
            <person name="Lippmeier J.C."/>
            <person name="Lucas S."/>
            <person name="Medina M."/>
            <person name="Montsant A."/>
            <person name="Obornik M."/>
            <person name="Parker M.S."/>
            <person name="Palenik B."/>
            <person name="Pazour G.J."/>
            <person name="Richardson P.M."/>
            <person name="Rynearson T.A."/>
            <person name="Saito M.A."/>
            <person name="Schwartz D.C."/>
            <person name="Thamatrakoln K."/>
            <person name="Valentin K."/>
            <person name="Vardi A."/>
            <person name="Wilkerson F.P."/>
            <person name="Rokhsar D.S."/>
        </authorList>
    </citation>
    <scope>NUCLEOTIDE SEQUENCE [LARGE SCALE GENOMIC DNA]</scope>
    <source>
        <strain evidence="6 7">CCMP1335</strain>
    </source>
</reference>
<dbReference type="SUPFAM" id="SSF51430">
    <property type="entry name" value="NAD(P)-linked oxidoreductase"/>
    <property type="match status" value="1"/>
</dbReference>
<dbReference type="FunFam" id="3.20.20.100:FF:000061">
    <property type="entry name" value="Aldo/keto reductase, putative"/>
    <property type="match status" value="1"/>
</dbReference>
<keyword evidence="4" id="KW-1133">Transmembrane helix</keyword>
<dbReference type="RefSeq" id="XP_002295931.1">
    <property type="nucleotide sequence ID" value="XM_002295895.1"/>
</dbReference>
<dbReference type="EC" id="1.1.1.-" evidence="6"/>
<dbReference type="KEGG" id="tps:THAPS_28998"/>
<evidence type="ECO:0000256" key="4">
    <source>
        <dbReference type="SAM" id="Phobius"/>
    </source>
</evidence>
<keyword evidence="4" id="KW-0812">Transmembrane</keyword>
<keyword evidence="4" id="KW-0472">Membrane</keyword>
<dbReference type="GO" id="GO:0005829">
    <property type="term" value="C:cytosol"/>
    <property type="evidence" value="ECO:0000318"/>
    <property type="project" value="GO_Central"/>
</dbReference>
<keyword evidence="3 6" id="KW-0560">Oxidoreductase</keyword>
<keyword evidence="7" id="KW-1185">Reference proteome</keyword>
<dbReference type="PRINTS" id="PR00069">
    <property type="entry name" value="ALDKETRDTASE"/>
</dbReference>
<feature type="domain" description="NADP-dependent oxidoreductase" evidence="5">
    <location>
        <begin position="101"/>
        <end position="359"/>
    </location>
</feature>
<dbReference type="Gene3D" id="3.20.20.100">
    <property type="entry name" value="NADP-dependent oxidoreductase domain"/>
    <property type="match status" value="1"/>
</dbReference>
<evidence type="ECO:0000313" key="7">
    <source>
        <dbReference type="Proteomes" id="UP000001449"/>
    </source>
</evidence>
<dbReference type="Pfam" id="PF00248">
    <property type="entry name" value="Aldo_ket_red"/>
    <property type="match status" value="1"/>
</dbReference>
<evidence type="ECO:0000259" key="5">
    <source>
        <dbReference type="Pfam" id="PF00248"/>
    </source>
</evidence>
<dbReference type="Proteomes" id="UP000001449">
    <property type="component" value="Chromosome 7"/>
</dbReference>
<feature type="transmembrane region" description="Helical" evidence="4">
    <location>
        <begin position="7"/>
        <end position="27"/>
    </location>
</feature>
<dbReference type="PaxDb" id="35128-Thaps28998"/>
<dbReference type="eggNOG" id="KOG1577">
    <property type="taxonomic scope" value="Eukaryota"/>
</dbReference>
<dbReference type="STRING" id="35128.B5YNK7"/>
<dbReference type="InterPro" id="IPR023210">
    <property type="entry name" value="NADP_OxRdtase_dom"/>
</dbReference>
<sequence>MSIKSTLLWRVVPAITIVIAAILGWFFSHESPVGLFFATVVPLSKGVLPPSIVGQGRMTGTPEVPDELMPQPRPINEKFLDLPRGYKMPQQGLGMCCRPTAYDDVLVYRTILWYLLSGGRHIDGAHLYLNHKAIGKGIAEAIKRGVPREEIFVTTKVFPTEFGYESTLKWVVIYLQDLGLEYIDLVLLHFPSLPPLMSSPCSTEGKDATTCRKETWKALSELREKGLIRNAGVSNFALQHVKDLEGVGAPVANNQIQFNPFVPAHVMETVEYCHENNITITAHSPLGGLTDKSRAFSLAQLNQMAAKYNKRVASIMLRWAIQRGFVVIPGTGNPEHMKENMAVYQFELSDEDMKIINELKYTDPSFIHLDARSAA</sequence>
<dbReference type="InterPro" id="IPR020471">
    <property type="entry name" value="AKR"/>
</dbReference>
<name>B5YNK7_THAPS</name>
<accession>B5YNK7</accession>
<evidence type="ECO:0000313" key="6">
    <source>
        <dbReference type="EMBL" id="ACI64648.1"/>
    </source>
</evidence>
<dbReference type="GO" id="GO:0004032">
    <property type="term" value="F:aldose reductase (NADPH) activity"/>
    <property type="evidence" value="ECO:0000318"/>
    <property type="project" value="GO_Central"/>
</dbReference>
<comment type="similarity">
    <text evidence="1">Belongs to the aldo/keto reductase family.</text>
</comment>